<feature type="transmembrane region" description="Helical" evidence="2">
    <location>
        <begin position="125"/>
        <end position="142"/>
    </location>
</feature>
<dbReference type="KEGG" id="gsn:YC6258_05070"/>
<dbReference type="RefSeq" id="WP_044618935.1">
    <property type="nucleotide sequence ID" value="NZ_CP007142.1"/>
</dbReference>
<dbReference type="EMBL" id="CP007142">
    <property type="protein sequence ID" value="AJQ97100.1"/>
    <property type="molecule type" value="Genomic_DNA"/>
</dbReference>
<feature type="transmembrane region" description="Helical" evidence="2">
    <location>
        <begin position="85"/>
        <end position="113"/>
    </location>
</feature>
<organism evidence="3 4">
    <name type="scientific">Gynuella sunshinyii YC6258</name>
    <dbReference type="NCBI Taxonomy" id="1445510"/>
    <lineage>
        <taxon>Bacteria</taxon>
        <taxon>Pseudomonadati</taxon>
        <taxon>Pseudomonadota</taxon>
        <taxon>Gammaproteobacteria</taxon>
        <taxon>Oceanospirillales</taxon>
        <taxon>Saccharospirillaceae</taxon>
        <taxon>Gynuella</taxon>
    </lineage>
</organism>
<feature type="transmembrane region" description="Helical" evidence="2">
    <location>
        <begin position="215"/>
        <end position="234"/>
    </location>
</feature>
<feature type="region of interest" description="Disordered" evidence="1">
    <location>
        <begin position="1"/>
        <end position="21"/>
    </location>
</feature>
<keyword evidence="2" id="KW-0812">Transmembrane</keyword>
<dbReference type="AlphaFoldDB" id="A0A0C5VCN6"/>
<protein>
    <submittedName>
        <fullName evidence="3">Putative integral membrane protein</fullName>
    </submittedName>
</protein>
<dbReference type="STRING" id="1445510.YC6258_05070"/>
<gene>
    <name evidence="3" type="ORF">YC6258_05070</name>
</gene>
<dbReference type="PANTHER" id="PTHR40076">
    <property type="entry name" value="MEMBRANE PROTEIN-RELATED"/>
    <property type="match status" value="1"/>
</dbReference>
<accession>A0A0C5VCN6</accession>
<dbReference type="PANTHER" id="PTHR40076:SF1">
    <property type="entry name" value="MEMBRANE PROTEIN"/>
    <property type="match status" value="1"/>
</dbReference>
<dbReference type="InterPro" id="IPR010380">
    <property type="entry name" value="DUF975"/>
</dbReference>
<dbReference type="PATRIC" id="fig|1445510.3.peg.5029"/>
<evidence type="ECO:0000256" key="1">
    <source>
        <dbReference type="SAM" id="MobiDB-lite"/>
    </source>
</evidence>
<keyword evidence="2" id="KW-1133">Transmembrane helix</keyword>
<sequence>MNDVYSTPQADLTPDRGNRPKWGSLEDGINGNYEFTIGGLISEAWQRTKGAKLTINLATIIYMFVLVGFNILMQSVLKSTGSIGVFVLLQLIFAFVNVILGMGVFMIGLHYAIGGEASLGQMFSCFGRSWQIFLCLILIYLMVFLGFILLIIPGIYLGLAYYLAMPLVVEKKMSVWKAMEASRKAITKRWFSVFGLFIVLGFINLIAALPLGIGLIWTLPMSVICFSMLYRNVFGYEQSTLEAA</sequence>
<keyword evidence="2" id="KW-0472">Membrane</keyword>
<evidence type="ECO:0000256" key="2">
    <source>
        <dbReference type="SAM" id="Phobius"/>
    </source>
</evidence>
<dbReference type="OrthoDB" id="5516623at2"/>
<feature type="transmembrane region" description="Helical" evidence="2">
    <location>
        <begin position="148"/>
        <end position="169"/>
    </location>
</feature>
<dbReference type="Proteomes" id="UP000032266">
    <property type="component" value="Chromosome"/>
</dbReference>
<keyword evidence="4" id="KW-1185">Reference proteome</keyword>
<evidence type="ECO:0000313" key="3">
    <source>
        <dbReference type="EMBL" id="AJQ97100.1"/>
    </source>
</evidence>
<feature type="transmembrane region" description="Helical" evidence="2">
    <location>
        <begin position="53"/>
        <end position="73"/>
    </location>
</feature>
<feature type="transmembrane region" description="Helical" evidence="2">
    <location>
        <begin position="190"/>
        <end position="209"/>
    </location>
</feature>
<name>A0A0C5VCN6_9GAMM</name>
<feature type="compositionally biased region" description="Polar residues" evidence="1">
    <location>
        <begin position="1"/>
        <end position="10"/>
    </location>
</feature>
<evidence type="ECO:0000313" key="4">
    <source>
        <dbReference type="Proteomes" id="UP000032266"/>
    </source>
</evidence>
<reference evidence="3 4" key="1">
    <citation type="submission" date="2014-01" db="EMBL/GenBank/DDBJ databases">
        <title>Full genme sequencing of cellulolytic bacterium Gynuella sunshinyii YC6258T gen. nov., sp. nov.</title>
        <authorList>
            <person name="Khan H."/>
            <person name="Chung E.J."/>
            <person name="Chung Y.R."/>
        </authorList>
    </citation>
    <scope>NUCLEOTIDE SEQUENCE [LARGE SCALE GENOMIC DNA]</scope>
    <source>
        <strain evidence="3 4">YC6258</strain>
    </source>
</reference>
<dbReference type="HOGENOM" id="CLU_073576_0_0_6"/>
<proteinExistence type="predicted"/>